<feature type="compositionally biased region" description="Low complexity" evidence="1">
    <location>
        <begin position="314"/>
        <end position="325"/>
    </location>
</feature>
<feature type="region of interest" description="Disordered" evidence="1">
    <location>
        <begin position="174"/>
        <end position="224"/>
    </location>
</feature>
<dbReference type="AlphaFoldDB" id="A0ABC8STI1"/>
<reference evidence="2 3" key="1">
    <citation type="submission" date="2024-02" db="EMBL/GenBank/DDBJ databases">
        <authorList>
            <person name="Vignale AGUSTIN F."/>
            <person name="Sosa J E."/>
            <person name="Modenutti C."/>
        </authorList>
    </citation>
    <scope>NUCLEOTIDE SEQUENCE [LARGE SCALE GENOMIC DNA]</scope>
</reference>
<feature type="region of interest" description="Disordered" evidence="1">
    <location>
        <begin position="298"/>
        <end position="331"/>
    </location>
</feature>
<feature type="compositionally biased region" description="Polar residues" evidence="1">
    <location>
        <begin position="391"/>
        <end position="406"/>
    </location>
</feature>
<gene>
    <name evidence="2" type="ORF">ILEXP_LOCUS28930</name>
</gene>
<feature type="compositionally biased region" description="Polar residues" evidence="1">
    <location>
        <begin position="1"/>
        <end position="15"/>
    </location>
</feature>
<proteinExistence type="predicted"/>
<feature type="region of interest" description="Disordered" evidence="1">
    <location>
        <begin position="1"/>
        <end position="28"/>
    </location>
</feature>
<keyword evidence="3" id="KW-1185">Reference proteome</keyword>
<feature type="compositionally biased region" description="Basic and acidic residues" evidence="1">
    <location>
        <begin position="479"/>
        <end position="499"/>
    </location>
</feature>
<feature type="region of interest" description="Disordered" evidence="1">
    <location>
        <begin position="476"/>
        <end position="499"/>
    </location>
</feature>
<name>A0ABC8STI1_9AQUA</name>
<feature type="compositionally biased region" description="Basic residues" evidence="1">
    <location>
        <begin position="127"/>
        <end position="137"/>
    </location>
</feature>
<feature type="compositionally biased region" description="Basic and acidic residues" evidence="1">
    <location>
        <begin position="16"/>
        <end position="28"/>
    </location>
</feature>
<evidence type="ECO:0000256" key="1">
    <source>
        <dbReference type="SAM" id="MobiDB-lite"/>
    </source>
</evidence>
<protein>
    <submittedName>
        <fullName evidence="2">Uncharacterized protein</fullName>
    </submittedName>
</protein>
<feature type="region of interest" description="Disordered" evidence="1">
    <location>
        <begin position="375"/>
        <end position="406"/>
    </location>
</feature>
<evidence type="ECO:0000313" key="2">
    <source>
        <dbReference type="EMBL" id="CAK9160193.1"/>
    </source>
</evidence>
<feature type="region of interest" description="Disordered" evidence="1">
    <location>
        <begin position="93"/>
        <end position="137"/>
    </location>
</feature>
<feature type="compositionally biased region" description="Low complexity" evidence="1">
    <location>
        <begin position="174"/>
        <end position="184"/>
    </location>
</feature>
<feature type="region of interest" description="Disordered" evidence="1">
    <location>
        <begin position="248"/>
        <end position="268"/>
    </location>
</feature>
<dbReference type="EMBL" id="CAUOFW020003480">
    <property type="protein sequence ID" value="CAK9160193.1"/>
    <property type="molecule type" value="Genomic_DNA"/>
</dbReference>
<evidence type="ECO:0000313" key="3">
    <source>
        <dbReference type="Proteomes" id="UP001642360"/>
    </source>
</evidence>
<sequence>MVPTKSKPQLSTATVRESEEDKIEIAQRKSTDPVHHWAFLDEIDAPMWADLTLEAKSTFQDKDDEWFHIIHPFHQCSSRQLISAFHHIGEGFKNSEIGNQGPSSPELPPSVSRSRGKYHRNKECGQHNRRVTSNKSHLVKKLCSKSSGVNAGSGKEVKLKSSYRTSKGKAGLEVSSVGVSSLAETKGPRNQWDPKPRSSSLAIRSNSTSTIASESSLTETAGPNFSEPILSCGDSRVYSGALAIKEDKNNSTSTITSESSDQHQQNSLEVSSHLFGRTSGLLSTLKISLRKSCVTRQASRVEINGGRKSEGRRSYSSKSSVGSSSNPGYDVENQTFAAKQIRDQTPDSKNAVTISRALKQKVQLPDVCKAPPFQANNMTLSSKSQDETIVPKSTNGETAKSKVQNHTVRPRVLVRRSVNKHDPLPAVTKAKDKMGVDCGKRLAGGGKENAVGRLSVTQKSSMREKVAEGVVMKRNVPQKSDRTKPIGPKEKINGVSEGKKSTNVVQKVYLR</sequence>
<dbReference type="Proteomes" id="UP001642360">
    <property type="component" value="Unassembled WGS sequence"/>
</dbReference>
<feature type="compositionally biased region" description="Low complexity" evidence="1">
    <location>
        <begin position="205"/>
        <end position="221"/>
    </location>
</feature>
<organism evidence="2 3">
    <name type="scientific">Ilex paraguariensis</name>
    <name type="common">yerba mate</name>
    <dbReference type="NCBI Taxonomy" id="185542"/>
    <lineage>
        <taxon>Eukaryota</taxon>
        <taxon>Viridiplantae</taxon>
        <taxon>Streptophyta</taxon>
        <taxon>Embryophyta</taxon>
        <taxon>Tracheophyta</taxon>
        <taxon>Spermatophyta</taxon>
        <taxon>Magnoliopsida</taxon>
        <taxon>eudicotyledons</taxon>
        <taxon>Gunneridae</taxon>
        <taxon>Pentapetalae</taxon>
        <taxon>asterids</taxon>
        <taxon>campanulids</taxon>
        <taxon>Aquifoliales</taxon>
        <taxon>Aquifoliaceae</taxon>
        <taxon>Ilex</taxon>
    </lineage>
</organism>
<accession>A0ABC8STI1</accession>
<comment type="caution">
    <text evidence="2">The sequence shown here is derived from an EMBL/GenBank/DDBJ whole genome shotgun (WGS) entry which is preliminary data.</text>
</comment>